<dbReference type="GO" id="GO:0006556">
    <property type="term" value="P:S-adenosylmethionine biosynthetic process"/>
    <property type="evidence" value="ECO:0007669"/>
    <property type="project" value="UniProtKB-UniRule"/>
</dbReference>
<comment type="catalytic activity">
    <reaction evidence="10 11">
        <text>L-methionine + ATP + H2O = S-adenosyl-L-methionine + phosphate + diphosphate</text>
        <dbReference type="Rhea" id="RHEA:21080"/>
        <dbReference type="ChEBI" id="CHEBI:15377"/>
        <dbReference type="ChEBI" id="CHEBI:30616"/>
        <dbReference type="ChEBI" id="CHEBI:33019"/>
        <dbReference type="ChEBI" id="CHEBI:43474"/>
        <dbReference type="ChEBI" id="CHEBI:57844"/>
        <dbReference type="ChEBI" id="CHEBI:59789"/>
        <dbReference type="EC" id="2.5.1.6"/>
    </reaction>
</comment>
<dbReference type="GO" id="GO:0006730">
    <property type="term" value="P:one-carbon metabolic process"/>
    <property type="evidence" value="ECO:0007669"/>
    <property type="project" value="UniProtKB-KW"/>
</dbReference>
<dbReference type="GO" id="GO:0004478">
    <property type="term" value="F:methionine adenosyltransferase activity"/>
    <property type="evidence" value="ECO:0007669"/>
    <property type="project" value="UniProtKB-UniRule"/>
</dbReference>
<feature type="binding site" description="in other chain" evidence="11">
    <location>
        <begin position="230"/>
        <end position="231"/>
    </location>
    <ligand>
        <name>ATP</name>
        <dbReference type="ChEBI" id="CHEBI:30616"/>
        <note>ligand shared between two neighboring subunits</note>
    </ligand>
</feature>
<dbReference type="GO" id="GO:0005737">
    <property type="term" value="C:cytoplasm"/>
    <property type="evidence" value="ECO:0007669"/>
    <property type="project" value="UniProtKB-SubCell"/>
</dbReference>
<dbReference type="InterPro" id="IPR022630">
    <property type="entry name" value="S-AdoMet_synt_C"/>
</dbReference>
<evidence type="ECO:0000313" key="17">
    <source>
        <dbReference type="EMBL" id="SFD02815.1"/>
    </source>
</evidence>
<evidence type="ECO:0000256" key="7">
    <source>
        <dbReference type="ARBA" id="ARBA00022840"/>
    </source>
</evidence>
<dbReference type="SUPFAM" id="SSF55973">
    <property type="entry name" value="S-adenosylmethionine synthetase"/>
    <property type="match status" value="3"/>
</dbReference>
<keyword evidence="9 11" id="KW-0630">Potassium</keyword>
<dbReference type="CDD" id="cd18079">
    <property type="entry name" value="S-AdoMet_synt"/>
    <property type="match status" value="1"/>
</dbReference>
<evidence type="ECO:0000256" key="1">
    <source>
        <dbReference type="ARBA" id="ARBA00005224"/>
    </source>
</evidence>
<dbReference type="RefSeq" id="WP_091986663.1">
    <property type="nucleotide sequence ID" value="NZ_FOLO01000028.1"/>
</dbReference>
<dbReference type="Gene3D" id="3.30.300.10">
    <property type="match status" value="3"/>
</dbReference>
<evidence type="ECO:0000256" key="8">
    <source>
        <dbReference type="ARBA" id="ARBA00022842"/>
    </source>
</evidence>
<accession>A0A1I1NZA8</accession>
<comment type="subunit">
    <text evidence="11">Homotetramer; dimer of dimers.</text>
</comment>
<dbReference type="NCBIfam" id="TIGR01034">
    <property type="entry name" value="metK"/>
    <property type="match status" value="1"/>
</dbReference>
<dbReference type="InterPro" id="IPR002133">
    <property type="entry name" value="S-AdoMet_synthetase"/>
</dbReference>
<feature type="binding site" evidence="11">
    <location>
        <position position="17"/>
    </location>
    <ligand>
        <name>Mg(2+)</name>
        <dbReference type="ChEBI" id="CHEBI:18420"/>
    </ligand>
</feature>
<evidence type="ECO:0000256" key="6">
    <source>
        <dbReference type="ARBA" id="ARBA00022741"/>
    </source>
</evidence>
<dbReference type="FunFam" id="3.30.300.10:FF:000001">
    <property type="entry name" value="S-adenosylmethionine synthase"/>
    <property type="match status" value="1"/>
</dbReference>
<dbReference type="GO" id="GO:0005524">
    <property type="term" value="F:ATP binding"/>
    <property type="evidence" value="ECO:0007669"/>
    <property type="project" value="UniProtKB-UniRule"/>
</dbReference>
<evidence type="ECO:0000256" key="5">
    <source>
        <dbReference type="ARBA" id="ARBA00022723"/>
    </source>
</evidence>
<comment type="cofactor">
    <cofactor evidence="11">
        <name>K(+)</name>
        <dbReference type="ChEBI" id="CHEBI:29103"/>
    </cofactor>
    <text evidence="11">Binds 1 potassium ion per subunit.</text>
</comment>
<evidence type="ECO:0000256" key="13">
    <source>
        <dbReference type="RuleBase" id="RU004462"/>
    </source>
</evidence>
<evidence type="ECO:0000256" key="3">
    <source>
        <dbReference type="ARBA" id="ARBA00022563"/>
    </source>
</evidence>
<dbReference type="UniPathway" id="UPA00315">
    <property type="reaction ID" value="UER00080"/>
</dbReference>
<keyword evidence="5 11" id="KW-0479">Metal-binding</keyword>
<evidence type="ECO:0000259" key="14">
    <source>
        <dbReference type="Pfam" id="PF00438"/>
    </source>
</evidence>
<evidence type="ECO:0000256" key="10">
    <source>
        <dbReference type="ARBA" id="ARBA00048344"/>
    </source>
</evidence>
<keyword evidence="11" id="KW-0963">Cytoplasm</keyword>
<dbReference type="FunFam" id="3.30.300.10:FF:000004">
    <property type="entry name" value="S-adenosylmethionine synthase"/>
    <property type="match status" value="1"/>
</dbReference>
<dbReference type="PIRSF" id="PIRSF000497">
    <property type="entry name" value="MAT"/>
    <property type="match status" value="1"/>
</dbReference>
<feature type="binding site" description="in other chain" evidence="11">
    <location>
        <begin position="245"/>
        <end position="246"/>
    </location>
    <ligand>
        <name>ATP</name>
        <dbReference type="ChEBI" id="CHEBI:30616"/>
        <note>ligand shared between two neighboring subunits</note>
    </ligand>
</feature>
<evidence type="ECO:0000313" key="18">
    <source>
        <dbReference type="Proteomes" id="UP000198862"/>
    </source>
</evidence>
<feature type="domain" description="S-adenosylmethionine synthetase C-terminal" evidence="16">
    <location>
        <begin position="233"/>
        <end position="369"/>
    </location>
</feature>
<feature type="region of interest" description="Flexible loop" evidence="11">
    <location>
        <begin position="99"/>
        <end position="109"/>
    </location>
</feature>
<dbReference type="FunFam" id="3.30.300.10:FF:000003">
    <property type="entry name" value="S-adenosylmethionine synthase"/>
    <property type="match status" value="1"/>
</dbReference>
<evidence type="ECO:0000259" key="15">
    <source>
        <dbReference type="Pfam" id="PF02772"/>
    </source>
</evidence>
<dbReference type="PROSITE" id="PS00376">
    <property type="entry name" value="ADOMET_SYNTHASE_1"/>
    <property type="match status" value="1"/>
</dbReference>
<keyword evidence="7 11" id="KW-0067">ATP-binding</keyword>
<feature type="binding site" description="in other chain" evidence="11">
    <location>
        <position position="99"/>
    </location>
    <ligand>
        <name>L-methionine</name>
        <dbReference type="ChEBI" id="CHEBI:57844"/>
        <note>ligand shared between two neighboring subunits</note>
    </ligand>
</feature>
<comment type="pathway">
    <text evidence="1 11">Amino-acid biosynthesis; S-adenosyl-L-methionine biosynthesis; S-adenosyl-L-methionine from L-methionine: step 1/1.</text>
</comment>
<keyword evidence="4 11" id="KW-0808">Transferase</keyword>
<dbReference type="EC" id="2.5.1.6" evidence="11"/>
<dbReference type="InterPro" id="IPR022636">
    <property type="entry name" value="S-AdoMet_synthetase_sfam"/>
</dbReference>
<feature type="binding site" description="in other chain" evidence="11">
    <location>
        <position position="15"/>
    </location>
    <ligand>
        <name>ATP</name>
        <dbReference type="ChEBI" id="CHEBI:30616"/>
        <note>ligand shared between two neighboring subunits</note>
    </ligand>
</feature>
<dbReference type="EMBL" id="FOLO01000028">
    <property type="protein sequence ID" value="SFD02815.1"/>
    <property type="molecule type" value="Genomic_DNA"/>
</dbReference>
<dbReference type="STRING" id="1123010.SAMN02745724_03245"/>
<feature type="binding site" evidence="11">
    <location>
        <position position="43"/>
    </location>
    <ligand>
        <name>K(+)</name>
        <dbReference type="ChEBI" id="CHEBI:29103"/>
    </ligand>
</feature>
<gene>
    <name evidence="11" type="primary">metK</name>
    <name evidence="17" type="ORF">SAMN02745724_03245</name>
</gene>
<name>A0A1I1NZA8_9GAMM</name>
<feature type="binding site" evidence="11">
    <location>
        <position position="266"/>
    </location>
    <ligand>
        <name>ATP</name>
        <dbReference type="ChEBI" id="CHEBI:30616"/>
        <note>ligand shared between two neighboring subunits</note>
    </ligand>
</feature>
<feature type="binding site" description="in other chain" evidence="11">
    <location>
        <begin position="164"/>
        <end position="166"/>
    </location>
    <ligand>
        <name>ATP</name>
        <dbReference type="ChEBI" id="CHEBI:30616"/>
        <note>ligand shared between two neighboring subunits</note>
    </ligand>
</feature>
<feature type="binding site" evidence="11">
    <location>
        <position position="239"/>
    </location>
    <ligand>
        <name>ATP</name>
        <dbReference type="ChEBI" id="CHEBI:30616"/>
        <note>ligand shared between two neighboring subunits</note>
    </ligand>
</feature>
<dbReference type="PANTHER" id="PTHR11964">
    <property type="entry name" value="S-ADENOSYLMETHIONINE SYNTHETASE"/>
    <property type="match status" value="1"/>
</dbReference>
<comment type="similarity">
    <text evidence="2 11 13">Belongs to the AdoMet synthase family.</text>
</comment>
<evidence type="ECO:0000256" key="4">
    <source>
        <dbReference type="ARBA" id="ARBA00022679"/>
    </source>
</evidence>
<dbReference type="AlphaFoldDB" id="A0A1I1NZA8"/>
<evidence type="ECO:0000256" key="9">
    <source>
        <dbReference type="ARBA" id="ARBA00022958"/>
    </source>
</evidence>
<keyword evidence="3 11" id="KW-0554">One-carbon metabolism</keyword>
<evidence type="ECO:0000256" key="2">
    <source>
        <dbReference type="ARBA" id="ARBA00009685"/>
    </source>
</evidence>
<dbReference type="InterPro" id="IPR022629">
    <property type="entry name" value="S-AdoMet_synt_central"/>
</dbReference>
<keyword evidence="6 11" id="KW-0547">Nucleotide-binding</keyword>
<dbReference type="InterPro" id="IPR022631">
    <property type="entry name" value="ADOMET_SYNTHASE_CS"/>
</dbReference>
<comment type="subcellular location">
    <subcellularLocation>
        <location evidence="11 12">Cytoplasm</location>
    </subcellularLocation>
</comment>
<reference evidence="17 18" key="1">
    <citation type="submission" date="2016-10" db="EMBL/GenBank/DDBJ databases">
        <authorList>
            <person name="de Groot N.N."/>
        </authorList>
    </citation>
    <scope>NUCLEOTIDE SEQUENCE [LARGE SCALE GENOMIC DNA]</scope>
    <source>
        <strain evidence="17 18">DSM 6059</strain>
    </source>
</reference>
<dbReference type="Proteomes" id="UP000198862">
    <property type="component" value="Unassembled WGS sequence"/>
</dbReference>
<dbReference type="OrthoDB" id="9801686at2"/>
<sequence length="383" mass="41618">MAQHLFTSESVSEGHPDKIADQISDAVLDAILEQDPHARVACETYVKTGMVMVGGEVTTSAWVDIEEITRKTVREIGYNHSDMGFDADSCAILNTIGKQSPDINQGVDRSRPEDQGAGDQGLMFGYACNETNVLMPAPITYSHRLVQRQAEVRKSGELNWLRPDAKSQVTFAYDNGKPVAIDAVVLSTQHCDSIAQDDLVEAVMETIIKPVLPAEFITKATKFFINPTGRFVIGGPMGDCGLTGRKIIVDTYGGMARHGGGAFSGKDPSKVDRSAAYAARYVAKNIVAAGLADKCEIQVSYAIGVAEPTSISVETFGTGKVDESHLIELIREHFELRPYGLIKMLDLERPIYQATAAYGHFGRNEFPWEATDKVEALRASAGL</sequence>
<dbReference type="Pfam" id="PF02772">
    <property type="entry name" value="S-AdoMet_synt_M"/>
    <property type="match status" value="1"/>
</dbReference>
<feature type="binding site" description="in other chain" evidence="11">
    <location>
        <position position="56"/>
    </location>
    <ligand>
        <name>L-methionine</name>
        <dbReference type="ChEBI" id="CHEBI:57844"/>
        <note>ligand shared between two neighboring subunits</note>
    </ligand>
</feature>
<feature type="binding site" evidence="11">
    <location>
        <position position="239"/>
    </location>
    <ligand>
        <name>L-methionine</name>
        <dbReference type="ChEBI" id="CHEBI:57844"/>
        <note>ligand shared between two neighboring subunits</note>
    </ligand>
</feature>
<dbReference type="InterPro" id="IPR022628">
    <property type="entry name" value="S-AdoMet_synt_N"/>
</dbReference>
<dbReference type="PROSITE" id="PS00377">
    <property type="entry name" value="ADOMET_SYNTHASE_2"/>
    <property type="match status" value="1"/>
</dbReference>
<feature type="binding site" description="in other chain" evidence="11">
    <location>
        <position position="270"/>
    </location>
    <ligand>
        <name>L-methionine</name>
        <dbReference type="ChEBI" id="CHEBI:57844"/>
        <note>ligand shared between two neighboring subunits</note>
    </ligand>
</feature>
<dbReference type="GO" id="GO:0000287">
    <property type="term" value="F:magnesium ion binding"/>
    <property type="evidence" value="ECO:0007669"/>
    <property type="project" value="UniProtKB-UniRule"/>
</dbReference>
<dbReference type="HAMAP" id="MF_00086">
    <property type="entry name" value="S_AdoMet_synth1"/>
    <property type="match status" value="1"/>
</dbReference>
<organism evidence="17 18">
    <name type="scientific">Pseudoalteromonas denitrificans DSM 6059</name>
    <dbReference type="NCBI Taxonomy" id="1123010"/>
    <lineage>
        <taxon>Bacteria</taxon>
        <taxon>Pseudomonadati</taxon>
        <taxon>Pseudomonadota</taxon>
        <taxon>Gammaproteobacteria</taxon>
        <taxon>Alteromonadales</taxon>
        <taxon>Pseudoalteromonadaceae</taxon>
        <taxon>Pseudoalteromonas</taxon>
    </lineage>
</organism>
<keyword evidence="8 11" id="KW-0460">Magnesium</keyword>
<evidence type="ECO:0000259" key="16">
    <source>
        <dbReference type="Pfam" id="PF02773"/>
    </source>
</evidence>
<keyword evidence="18" id="KW-1185">Reference proteome</keyword>
<comment type="cofactor">
    <cofactor evidence="11">
        <name>Mg(2+)</name>
        <dbReference type="ChEBI" id="CHEBI:18420"/>
    </cofactor>
    <text evidence="11">Binds 2 divalent ions per subunit.</text>
</comment>
<feature type="domain" description="S-adenosylmethionine synthetase N-terminal" evidence="14">
    <location>
        <begin position="4"/>
        <end position="101"/>
    </location>
</feature>
<feature type="domain" description="S-adenosylmethionine synthetase central" evidence="15">
    <location>
        <begin position="114"/>
        <end position="231"/>
    </location>
</feature>
<feature type="binding site" evidence="11">
    <location>
        <position position="262"/>
    </location>
    <ligand>
        <name>ATP</name>
        <dbReference type="ChEBI" id="CHEBI:30616"/>
        <note>ligand shared between two neighboring subunits</note>
    </ligand>
</feature>
<dbReference type="Pfam" id="PF00438">
    <property type="entry name" value="S-AdoMet_synt_N"/>
    <property type="match status" value="1"/>
</dbReference>
<dbReference type="Pfam" id="PF02773">
    <property type="entry name" value="S-AdoMet_synt_C"/>
    <property type="match status" value="1"/>
</dbReference>
<evidence type="ECO:0000256" key="12">
    <source>
        <dbReference type="RuleBase" id="RU000542"/>
    </source>
</evidence>
<evidence type="ECO:0000256" key="11">
    <source>
        <dbReference type="HAMAP-Rule" id="MF_00086"/>
    </source>
</evidence>
<proteinExistence type="inferred from homology"/>
<protein>
    <recommendedName>
        <fullName evidence="11">S-adenosylmethionine synthase</fullName>
        <shortName evidence="11">AdoMet synthase</shortName>
        <ecNumber evidence="11">2.5.1.6</ecNumber>
    </recommendedName>
    <alternativeName>
        <fullName evidence="11">MAT</fullName>
    </alternativeName>
    <alternativeName>
        <fullName evidence="11">Methionine adenosyltransferase</fullName>
    </alternativeName>
</protein>
<comment type="function">
    <text evidence="11">Catalyzes the formation of S-adenosylmethionine (AdoMet) from methionine and ATP. The overall synthetic reaction is composed of two sequential steps, AdoMet formation and the subsequent tripolyphosphate hydrolysis which occurs prior to release of AdoMet from the enzyme.</text>
</comment>